<evidence type="ECO:0000256" key="8">
    <source>
        <dbReference type="PIRSR" id="PIRSR005894-2"/>
    </source>
</evidence>
<keyword evidence="6" id="KW-0676">Redox-active center</keyword>
<dbReference type="InterPro" id="IPR004480">
    <property type="entry name" value="Monothiol_GRX-rel"/>
</dbReference>
<keyword evidence="3 8" id="KW-0479">Metal-binding</keyword>
<evidence type="ECO:0000259" key="9">
    <source>
        <dbReference type="Pfam" id="PF00462"/>
    </source>
</evidence>
<dbReference type="Pfam" id="PF00462">
    <property type="entry name" value="Glutaredoxin"/>
    <property type="match status" value="1"/>
</dbReference>
<keyword evidence="4 8" id="KW-0408">Iron</keyword>
<dbReference type="InterPro" id="IPR033658">
    <property type="entry name" value="GRX_PICOT-like"/>
</dbReference>
<dbReference type="Proteomes" id="UP000054477">
    <property type="component" value="Unassembled WGS sequence"/>
</dbReference>
<dbReference type="GO" id="GO:0051537">
    <property type="term" value="F:2 iron, 2 sulfur cluster binding"/>
    <property type="evidence" value="ECO:0007669"/>
    <property type="project" value="UniProtKB-KW"/>
</dbReference>
<gene>
    <name evidence="10" type="ORF">K443DRAFT_134923</name>
</gene>
<evidence type="ECO:0000256" key="4">
    <source>
        <dbReference type="ARBA" id="ARBA00023004"/>
    </source>
</evidence>
<dbReference type="PIRSF" id="PIRSF005894">
    <property type="entry name" value="Monothiol_GRX"/>
    <property type="match status" value="1"/>
</dbReference>
<feature type="binding site" evidence="8">
    <location>
        <position position="38"/>
    </location>
    <ligand>
        <name>[2Fe-2S] cluster</name>
        <dbReference type="ChEBI" id="CHEBI:190135"/>
        <note>ligand shared between dimeric partners</note>
    </ligand>
</feature>
<dbReference type="HOGENOM" id="CLU_026126_2_1_1"/>
<dbReference type="GO" id="GO:0015036">
    <property type="term" value="F:disulfide oxidoreductase activity"/>
    <property type="evidence" value="ECO:0007669"/>
    <property type="project" value="InterPro"/>
</dbReference>
<evidence type="ECO:0000256" key="6">
    <source>
        <dbReference type="ARBA" id="ARBA00023284"/>
    </source>
</evidence>
<sequence length="129" mass="14240">MFRPALRSSVKTRSLIQKAVTSSPVVLFMKGTPAEPQCGFSRAVVQVLDLHNVPEEKMKTFNVLADQELRTGIKEFSEWPTIPQIYVNGEFVGGCDILLGMHQSGELETLLENNNIIEKAETALASLPP</sequence>
<dbReference type="AlphaFoldDB" id="A0A0C9WYA2"/>
<keyword evidence="2 8" id="KW-0001">2Fe-2S</keyword>
<dbReference type="GO" id="GO:0046872">
    <property type="term" value="F:metal ion binding"/>
    <property type="evidence" value="ECO:0007669"/>
    <property type="project" value="UniProtKB-KW"/>
</dbReference>
<dbReference type="InterPro" id="IPR036249">
    <property type="entry name" value="Thioredoxin-like_sf"/>
</dbReference>
<dbReference type="PANTHER" id="PTHR10293:SF16">
    <property type="entry name" value="GLUTAREDOXIN-RELATED PROTEIN 5, MITOCHONDRIAL"/>
    <property type="match status" value="1"/>
</dbReference>
<feature type="domain" description="Glutaredoxin" evidence="9">
    <location>
        <begin position="25"/>
        <end position="92"/>
    </location>
</feature>
<dbReference type="GO" id="GO:0044571">
    <property type="term" value="P:[2Fe-2S] cluster assembly"/>
    <property type="evidence" value="ECO:0007669"/>
    <property type="project" value="UniProtKB-ARBA"/>
</dbReference>
<dbReference type="CDD" id="cd03028">
    <property type="entry name" value="GRX_PICOT_like"/>
    <property type="match status" value="1"/>
</dbReference>
<name>A0A0C9WYA2_9AGAR</name>
<evidence type="ECO:0000256" key="7">
    <source>
        <dbReference type="PIRNR" id="PIRNR005894"/>
    </source>
</evidence>
<dbReference type="FunFam" id="3.40.30.10:FF:000005">
    <property type="entry name" value="Glutaredoxin 5"/>
    <property type="match status" value="1"/>
</dbReference>
<dbReference type="STRING" id="1095629.A0A0C9WYA2"/>
<dbReference type="PROSITE" id="PS51354">
    <property type="entry name" value="GLUTAREDOXIN_2"/>
    <property type="match status" value="1"/>
</dbReference>
<dbReference type="SUPFAM" id="SSF52833">
    <property type="entry name" value="Thioredoxin-like"/>
    <property type="match status" value="1"/>
</dbReference>
<keyword evidence="11" id="KW-1185">Reference proteome</keyword>
<dbReference type="Gene3D" id="3.40.30.10">
    <property type="entry name" value="Glutaredoxin"/>
    <property type="match status" value="1"/>
</dbReference>
<evidence type="ECO:0000256" key="3">
    <source>
        <dbReference type="ARBA" id="ARBA00022723"/>
    </source>
</evidence>
<dbReference type="GO" id="GO:0005759">
    <property type="term" value="C:mitochondrial matrix"/>
    <property type="evidence" value="ECO:0007669"/>
    <property type="project" value="TreeGrafter"/>
</dbReference>
<evidence type="ECO:0000313" key="11">
    <source>
        <dbReference type="Proteomes" id="UP000054477"/>
    </source>
</evidence>
<reference evidence="10 11" key="1">
    <citation type="submission" date="2014-04" db="EMBL/GenBank/DDBJ databases">
        <authorList>
            <consortium name="DOE Joint Genome Institute"/>
            <person name="Kuo A."/>
            <person name="Kohler A."/>
            <person name="Nagy L.G."/>
            <person name="Floudas D."/>
            <person name="Copeland A."/>
            <person name="Barry K.W."/>
            <person name="Cichocki N."/>
            <person name="Veneault-Fourrey C."/>
            <person name="LaButti K."/>
            <person name="Lindquist E.A."/>
            <person name="Lipzen A."/>
            <person name="Lundell T."/>
            <person name="Morin E."/>
            <person name="Murat C."/>
            <person name="Sun H."/>
            <person name="Tunlid A."/>
            <person name="Henrissat B."/>
            <person name="Grigoriev I.V."/>
            <person name="Hibbett D.S."/>
            <person name="Martin F."/>
            <person name="Nordberg H.P."/>
            <person name="Cantor M.N."/>
            <person name="Hua S.X."/>
        </authorList>
    </citation>
    <scope>NUCLEOTIDE SEQUENCE [LARGE SCALE GENOMIC DNA]</scope>
    <source>
        <strain evidence="10 11">LaAM-08-1</strain>
    </source>
</reference>
<dbReference type="InterPro" id="IPR002109">
    <property type="entry name" value="Glutaredoxin"/>
</dbReference>
<dbReference type="PANTHER" id="PTHR10293">
    <property type="entry name" value="GLUTAREDOXIN FAMILY MEMBER"/>
    <property type="match status" value="1"/>
</dbReference>
<evidence type="ECO:0000256" key="2">
    <source>
        <dbReference type="ARBA" id="ARBA00022714"/>
    </source>
</evidence>
<dbReference type="NCBIfam" id="TIGR00365">
    <property type="entry name" value="Grx4 family monothiol glutaredoxin"/>
    <property type="match status" value="1"/>
</dbReference>
<comment type="similarity">
    <text evidence="1 7">Belongs to the glutaredoxin family. Monothiol subfamily.</text>
</comment>
<evidence type="ECO:0000256" key="5">
    <source>
        <dbReference type="ARBA" id="ARBA00023014"/>
    </source>
</evidence>
<dbReference type="OrthoDB" id="415696at2759"/>
<evidence type="ECO:0000313" key="10">
    <source>
        <dbReference type="EMBL" id="KIJ93908.1"/>
    </source>
</evidence>
<evidence type="ECO:0000256" key="1">
    <source>
        <dbReference type="ARBA" id="ARBA00009630"/>
    </source>
</evidence>
<accession>A0A0C9WYA2</accession>
<reference evidence="11" key="2">
    <citation type="submission" date="2015-01" db="EMBL/GenBank/DDBJ databases">
        <title>Evolutionary Origins and Diversification of the Mycorrhizal Mutualists.</title>
        <authorList>
            <consortium name="DOE Joint Genome Institute"/>
            <consortium name="Mycorrhizal Genomics Consortium"/>
            <person name="Kohler A."/>
            <person name="Kuo A."/>
            <person name="Nagy L.G."/>
            <person name="Floudas D."/>
            <person name="Copeland A."/>
            <person name="Barry K.W."/>
            <person name="Cichocki N."/>
            <person name="Veneault-Fourrey C."/>
            <person name="LaButti K."/>
            <person name="Lindquist E.A."/>
            <person name="Lipzen A."/>
            <person name="Lundell T."/>
            <person name="Morin E."/>
            <person name="Murat C."/>
            <person name="Riley R."/>
            <person name="Ohm R."/>
            <person name="Sun H."/>
            <person name="Tunlid A."/>
            <person name="Henrissat B."/>
            <person name="Grigoriev I.V."/>
            <person name="Hibbett D.S."/>
            <person name="Martin F."/>
        </authorList>
    </citation>
    <scope>NUCLEOTIDE SEQUENCE [LARGE SCALE GENOMIC DNA]</scope>
    <source>
        <strain evidence="11">LaAM-08-1</strain>
    </source>
</reference>
<proteinExistence type="inferred from homology"/>
<dbReference type="EMBL" id="KN838818">
    <property type="protein sequence ID" value="KIJ93908.1"/>
    <property type="molecule type" value="Genomic_DNA"/>
</dbReference>
<organism evidence="10 11">
    <name type="scientific">Laccaria amethystina LaAM-08-1</name>
    <dbReference type="NCBI Taxonomy" id="1095629"/>
    <lineage>
        <taxon>Eukaryota</taxon>
        <taxon>Fungi</taxon>
        <taxon>Dikarya</taxon>
        <taxon>Basidiomycota</taxon>
        <taxon>Agaricomycotina</taxon>
        <taxon>Agaricomycetes</taxon>
        <taxon>Agaricomycetidae</taxon>
        <taxon>Agaricales</taxon>
        <taxon>Agaricineae</taxon>
        <taxon>Hydnangiaceae</taxon>
        <taxon>Laccaria</taxon>
    </lineage>
</organism>
<protein>
    <recommendedName>
        <fullName evidence="7">Glutaredoxin</fullName>
    </recommendedName>
</protein>
<dbReference type="InterPro" id="IPR014434">
    <property type="entry name" value="Monothiol_GRX"/>
</dbReference>
<keyword evidence="5 8" id="KW-0411">Iron-sulfur</keyword>